<evidence type="ECO:0000313" key="6">
    <source>
        <dbReference type="EMBL" id="CAB4748397.1"/>
    </source>
</evidence>
<keyword evidence="4" id="KW-0503">Monooxygenase</keyword>
<dbReference type="AlphaFoldDB" id="A0A6J6TP79"/>
<gene>
    <name evidence="6" type="ORF">UFOPK2754_01656</name>
</gene>
<evidence type="ECO:0000256" key="2">
    <source>
        <dbReference type="ARBA" id="ARBA00022643"/>
    </source>
</evidence>
<dbReference type="GO" id="GO:0046306">
    <property type="term" value="P:alkanesulfonate catabolic process"/>
    <property type="evidence" value="ECO:0007669"/>
    <property type="project" value="TreeGrafter"/>
</dbReference>
<evidence type="ECO:0000256" key="1">
    <source>
        <dbReference type="ARBA" id="ARBA00022630"/>
    </source>
</evidence>
<evidence type="ECO:0000256" key="4">
    <source>
        <dbReference type="ARBA" id="ARBA00023033"/>
    </source>
</evidence>
<feature type="domain" description="Luciferase-like" evidence="5">
    <location>
        <begin position="17"/>
        <end position="277"/>
    </location>
</feature>
<protein>
    <submittedName>
        <fullName evidence="6">Unannotated protein</fullName>
    </submittedName>
</protein>
<proteinExistence type="predicted"/>
<dbReference type="NCBIfam" id="TIGR03619">
    <property type="entry name" value="F420_Rv2161c"/>
    <property type="match status" value="1"/>
</dbReference>
<reference evidence="6" key="1">
    <citation type="submission" date="2020-05" db="EMBL/GenBank/DDBJ databases">
        <authorList>
            <person name="Chiriac C."/>
            <person name="Salcher M."/>
            <person name="Ghai R."/>
            <person name="Kavagutti S V."/>
        </authorList>
    </citation>
    <scope>NUCLEOTIDE SEQUENCE</scope>
</reference>
<dbReference type="GO" id="GO:0008726">
    <property type="term" value="F:alkanesulfonate monooxygenase activity"/>
    <property type="evidence" value="ECO:0007669"/>
    <property type="project" value="TreeGrafter"/>
</dbReference>
<dbReference type="Pfam" id="PF00296">
    <property type="entry name" value="Bac_luciferase"/>
    <property type="match status" value="1"/>
</dbReference>
<keyword evidence="2" id="KW-0288">FMN</keyword>
<keyword evidence="3" id="KW-0560">Oxidoreductase</keyword>
<evidence type="ECO:0000259" key="5">
    <source>
        <dbReference type="Pfam" id="PF00296"/>
    </source>
</evidence>
<accession>A0A6J6TP79</accession>
<dbReference type="Gene3D" id="3.20.20.30">
    <property type="entry name" value="Luciferase-like domain"/>
    <property type="match status" value="1"/>
</dbReference>
<keyword evidence="1" id="KW-0285">Flavoprotein</keyword>
<evidence type="ECO:0000256" key="3">
    <source>
        <dbReference type="ARBA" id="ARBA00023002"/>
    </source>
</evidence>
<name>A0A6J6TP79_9ZZZZ</name>
<dbReference type="EMBL" id="CAEZYR010000057">
    <property type="protein sequence ID" value="CAB4748397.1"/>
    <property type="molecule type" value="Genomic_DNA"/>
</dbReference>
<dbReference type="InterPro" id="IPR036661">
    <property type="entry name" value="Luciferase-like_sf"/>
</dbReference>
<dbReference type="InterPro" id="IPR050172">
    <property type="entry name" value="SsuD_RutA_monooxygenase"/>
</dbReference>
<dbReference type="InterPro" id="IPR011251">
    <property type="entry name" value="Luciferase-like_dom"/>
</dbReference>
<dbReference type="InterPro" id="IPR019921">
    <property type="entry name" value="Lucif-like_OxRdtase_Rv2161c"/>
</dbReference>
<dbReference type="SUPFAM" id="SSF51679">
    <property type="entry name" value="Bacterial luciferase-like"/>
    <property type="match status" value="1"/>
</dbReference>
<organism evidence="6">
    <name type="scientific">freshwater metagenome</name>
    <dbReference type="NCBI Taxonomy" id="449393"/>
    <lineage>
        <taxon>unclassified sequences</taxon>
        <taxon>metagenomes</taxon>
        <taxon>ecological metagenomes</taxon>
    </lineage>
</organism>
<dbReference type="PANTHER" id="PTHR42847">
    <property type="entry name" value="ALKANESULFONATE MONOOXYGENASE"/>
    <property type="match status" value="1"/>
</dbReference>
<sequence>MTSPPIEFGMTMRGTDGIEASAQRIEELGFDYVGSGEHVAFHVPTPNNFVSLSVAAGATSRIKLLSAVTVLPLYPAVLAAKLAAALDVASNGRFVMGVGIGGEYPREFEACGVPVHERGARCNESLALMKRLWTETNVTFHGRFNTVNDITIAPRPVSMPHPPLWISGRRDAAMRRAARFGDGWMPYMYSPDMLRDSLAKIAEHCSELGRLPADVRPAIYIFTCVHADRDTAIDYAVARLGATYAQDFRAKAGRYTLVGTPEDCRARLAEYVDAGARTVFFASACPDDHVAENQRLLVDEVIPAFR</sequence>
<dbReference type="PANTHER" id="PTHR42847:SF4">
    <property type="entry name" value="ALKANESULFONATE MONOOXYGENASE-RELATED"/>
    <property type="match status" value="1"/>
</dbReference>